<organism evidence="1 2">
    <name type="scientific">Arabis nemorensis</name>
    <dbReference type="NCBI Taxonomy" id="586526"/>
    <lineage>
        <taxon>Eukaryota</taxon>
        <taxon>Viridiplantae</taxon>
        <taxon>Streptophyta</taxon>
        <taxon>Embryophyta</taxon>
        <taxon>Tracheophyta</taxon>
        <taxon>Spermatophyta</taxon>
        <taxon>Magnoliopsida</taxon>
        <taxon>eudicotyledons</taxon>
        <taxon>Gunneridae</taxon>
        <taxon>Pentapetalae</taxon>
        <taxon>rosids</taxon>
        <taxon>malvids</taxon>
        <taxon>Brassicales</taxon>
        <taxon>Brassicaceae</taxon>
        <taxon>Arabideae</taxon>
        <taxon>Arabis</taxon>
    </lineage>
</organism>
<protein>
    <submittedName>
        <fullName evidence="1">Uncharacterized protein</fullName>
    </submittedName>
</protein>
<evidence type="ECO:0000313" key="1">
    <source>
        <dbReference type="EMBL" id="VVB17783.1"/>
    </source>
</evidence>
<dbReference type="Proteomes" id="UP000489600">
    <property type="component" value="Unassembled WGS sequence"/>
</dbReference>
<dbReference type="EMBL" id="CABITT030000008">
    <property type="protein sequence ID" value="VVB17783.1"/>
    <property type="molecule type" value="Genomic_DNA"/>
</dbReference>
<sequence length="66" mass="6779">MTGIQGVVGIHQLRSSCSTGIQAALGERLVAGSIVVCAGRYVISDAAECSELRRAVSGDGSRSEEL</sequence>
<name>A0A565CVK7_9BRAS</name>
<comment type="caution">
    <text evidence="1">The sequence shown here is derived from an EMBL/GenBank/DDBJ whole genome shotgun (WGS) entry which is preliminary data.</text>
</comment>
<accession>A0A565CVK7</accession>
<dbReference type="AlphaFoldDB" id="A0A565CVK7"/>
<reference evidence="1" key="1">
    <citation type="submission" date="2019-07" db="EMBL/GenBank/DDBJ databases">
        <authorList>
            <person name="Dittberner H."/>
        </authorList>
    </citation>
    <scope>NUCLEOTIDE SEQUENCE [LARGE SCALE GENOMIC DNA]</scope>
</reference>
<evidence type="ECO:0000313" key="2">
    <source>
        <dbReference type="Proteomes" id="UP000489600"/>
    </source>
</evidence>
<gene>
    <name evidence="1" type="ORF">ANE_LOCUS28227</name>
</gene>
<keyword evidence="2" id="KW-1185">Reference proteome</keyword>
<proteinExistence type="predicted"/>